<evidence type="ECO:0000256" key="6">
    <source>
        <dbReference type="ARBA" id="ARBA00023136"/>
    </source>
</evidence>
<evidence type="ECO:0000256" key="5">
    <source>
        <dbReference type="ARBA" id="ARBA00022989"/>
    </source>
</evidence>
<feature type="transmembrane region" description="Helical" evidence="7">
    <location>
        <begin position="19"/>
        <end position="38"/>
    </location>
</feature>
<feature type="transmembrane region" description="Helical" evidence="7">
    <location>
        <begin position="173"/>
        <end position="194"/>
    </location>
</feature>
<comment type="similarity">
    <text evidence="2">Belongs to the CpsC/CapA family.</text>
</comment>
<dbReference type="RefSeq" id="WP_186834390.1">
    <property type="nucleotide sequence ID" value="NZ_JACOOQ010000001.1"/>
</dbReference>
<evidence type="ECO:0000256" key="4">
    <source>
        <dbReference type="ARBA" id="ARBA00022692"/>
    </source>
</evidence>
<proteinExistence type="inferred from homology"/>
<keyword evidence="5 7" id="KW-1133">Transmembrane helix</keyword>
<protein>
    <recommendedName>
        <fullName evidence="8">Polysaccharide chain length determinant N-terminal domain-containing protein</fullName>
    </recommendedName>
</protein>
<accession>A0A8I0DMB9</accession>
<dbReference type="Proteomes" id="UP000662088">
    <property type="component" value="Unassembled WGS sequence"/>
</dbReference>
<dbReference type="InterPro" id="IPR050445">
    <property type="entry name" value="Bact_polysacc_biosynth/exp"/>
</dbReference>
<evidence type="ECO:0000259" key="8">
    <source>
        <dbReference type="Pfam" id="PF02706"/>
    </source>
</evidence>
<organism evidence="9 10">
    <name type="scientific">Clostridium lentum</name>
    <dbReference type="NCBI Taxonomy" id="2763037"/>
    <lineage>
        <taxon>Bacteria</taxon>
        <taxon>Bacillati</taxon>
        <taxon>Bacillota</taxon>
        <taxon>Clostridia</taxon>
        <taxon>Eubacteriales</taxon>
        <taxon>Clostridiaceae</taxon>
        <taxon>Clostridium</taxon>
    </lineage>
</organism>
<evidence type="ECO:0000256" key="3">
    <source>
        <dbReference type="ARBA" id="ARBA00022475"/>
    </source>
</evidence>
<feature type="domain" description="Polysaccharide chain length determinant N-terminal" evidence="8">
    <location>
        <begin position="5"/>
        <end position="89"/>
    </location>
</feature>
<reference evidence="9" key="1">
    <citation type="submission" date="2020-08" db="EMBL/GenBank/DDBJ databases">
        <title>Genome public.</title>
        <authorList>
            <person name="Liu C."/>
            <person name="Sun Q."/>
        </authorList>
    </citation>
    <scope>NUCLEOTIDE SEQUENCE</scope>
    <source>
        <strain evidence="9">NSJ-42</strain>
    </source>
</reference>
<name>A0A8I0DMB9_9CLOT</name>
<keyword evidence="3" id="KW-1003">Cell membrane</keyword>
<evidence type="ECO:0000256" key="1">
    <source>
        <dbReference type="ARBA" id="ARBA00004651"/>
    </source>
</evidence>
<gene>
    <name evidence="9" type="ORF">H8R92_00540</name>
</gene>
<dbReference type="InterPro" id="IPR003856">
    <property type="entry name" value="LPS_length_determ_N"/>
</dbReference>
<dbReference type="PANTHER" id="PTHR32309:SF13">
    <property type="entry name" value="FERRIC ENTEROBACTIN TRANSPORT PROTEIN FEPE"/>
    <property type="match status" value="1"/>
</dbReference>
<comment type="caution">
    <text evidence="9">The sequence shown here is derived from an EMBL/GenBank/DDBJ whole genome shotgun (WGS) entry which is preliminary data.</text>
</comment>
<keyword evidence="6 7" id="KW-0472">Membrane</keyword>
<dbReference type="PANTHER" id="PTHR32309">
    <property type="entry name" value="TYROSINE-PROTEIN KINASE"/>
    <property type="match status" value="1"/>
</dbReference>
<sequence length="234" mass="26615">MEENLISISEILRSFKKRLWIIILITLITTILGFSRTIGIGPSYSGFMKVLISTSEKEMDYYSEDQIEYYSNFCKIFIEIIKAGDYLEKPLKRNHVETKYETVKNNIGITPGANAPIFTISYSGGNKEEVEKIIDTIYDCLISELKEIQPDVKSKIVSDINVSTIYPNKKKPIILGFAIGLIFSSGIVMVLIYLDGSVKNRKQLEKITGLPILGIIPTHEKEFERVVRKNVHSR</sequence>
<evidence type="ECO:0000313" key="9">
    <source>
        <dbReference type="EMBL" id="MBC5638935.1"/>
    </source>
</evidence>
<evidence type="ECO:0000256" key="2">
    <source>
        <dbReference type="ARBA" id="ARBA00006683"/>
    </source>
</evidence>
<dbReference type="EMBL" id="JACOOQ010000001">
    <property type="protein sequence ID" value="MBC5638935.1"/>
    <property type="molecule type" value="Genomic_DNA"/>
</dbReference>
<dbReference type="Pfam" id="PF02706">
    <property type="entry name" value="Wzz"/>
    <property type="match status" value="1"/>
</dbReference>
<evidence type="ECO:0000256" key="7">
    <source>
        <dbReference type="SAM" id="Phobius"/>
    </source>
</evidence>
<evidence type="ECO:0000313" key="10">
    <source>
        <dbReference type="Proteomes" id="UP000662088"/>
    </source>
</evidence>
<dbReference type="AlphaFoldDB" id="A0A8I0DMB9"/>
<dbReference type="GO" id="GO:0005886">
    <property type="term" value="C:plasma membrane"/>
    <property type="evidence" value="ECO:0007669"/>
    <property type="project" value="UniProtKB-SubCell"/>
</dbReference>
<keyword evidence="10" id="KW-1185">Reference proteome</keyword>
<dbReference type="GO" id="GO:0004713">
    <property type="term" value="F:protein tyrosine kinase activity"/>
    <property type="evidence" value="ECO:0007669"/>
    <property type="project" value="TreeGrafter"/>
</dbReference>
<keyword evidence="4 7" id="KW-0812">Transmembrane</keyword>
<comment type="subcellular location">
    <subcellularLocation>
        <location evidence="1">Cell membrane</location>
        <topology evidence="1">Multi-pass membrane protein</topology>
    </subcellularLocation>
</comment>